<sequence length="168" mass="18996">MMSEDSSCHHGKHFVVQKGKVQCSQGNQFPQFNVTSHQKHYWNDEEGASDYVAVTEDDLQFIPSGPSFGQCKLKPSYGGYLPCTFAPVDKWQKTYEKVKVMGKGCVTEISELLCTTGGKITIKDAGQTASMNVQNIKNADPKEQYYINPLLDYKEFQEEQYDEVEVCE</sequence>
<dbReference type="EMBL" id="CACVBR010000049">
    <property type="protein sequence ID" value="CAA7197359.1"/>
    <property type="molecule type" value="Genomic_DNA"/>
</dbReference>
<keyword evidence="2" id="KW-1185">Reference proteome</keyword>
<dbReference type="Proteomes" id="UP000445144">
    <property type="component" value="Unassembled WGS sequence"/>
</dbReference>
<name>A0A6N4XC83_9FLAO</name>
<evidence type="ECO:0008006" key="3">
    <source>
        <dbReference type="Google" id="ProtNLM"/>
    </source>
</evidence>
<evidence type="ECO:0000313" key="2">
    <source>
        <dbReference type="Proteomes" id="UP000445144"/>
    </source>
</evidence>
<organism evidence="1 2">
    <name type="scientific">Chryseobacterium potabilaquae</name>
    <dbReference type="NCBI Taxonomy" id="2675057"/>
    <lineage>
        <taxon>Bacteria</taxon>
        <taxon>Pseudomonadati</taxon>
        <taxon>Bacteroidota</taxon>
        <taxon>Flavobacteriia</taxon>
        <taxon>Flavobacteriales</taxon>
        <taxon>Weeksellaceae</taxon>
        <taxon>Chryseobacterium group</taxon>
        <taxon>Chryseobacterium</taxon>
    </lineage>
</organism>
<protein>
    <recommendedName>
        <fullName evidence="3">DUF4280 domain-containing protein</fullName>
    </recommendedName>
</protein>
<dbReference type="AlphaFoldDB" id="A0A6N4XC83"/>
<reference evidence="1 2" key="1">
    <citation type="submission" date="2020-01" db="EMBL/GenBank/DDBJ databases">
        <authorList>
            <person name="Rodrigo-Torres L."/>
            <person name="Arahal R. D."/>
            <person name="Lucena T."/>
        </authorList>
    </citation>
    <scope>NUCLEOTIDE SEQUENCE [LARGE SCALE GENOMIC DNA]</scope>
    <source>
        <strain evidence="1 2">CECT 9293</strain>
    </source>
</reference>
<dbReference type="Pfam" id="PF14107">
    <property type="entry name" value="DUF4280"/>
    <property type="match status" value="1"/>
</dbReference>
<dbReference type="InterPro" id="IPR025460">
    <property type="entry name" value="DUF4280"/>
</dbReference>
<gene>
    <name evidence="1" type="ORF">CHRY9293_03414</name>
</gene>
<proteinExistence type="predicted"/>
<evidence type="ECO:0000313" key="1">
    <source>
        <dbReference type="EMBL" id="CAA7197359.1"/>
    </source>
</evidence>
<accession>A0A6N4XC83</accession>